<dbReference type="InterPro" id="IPR043129">
    <property type="entry name" value="ATPase_NBD"/>
</dbReference>
<accession>A0A0H2YNY0</accession>
<feature type="binding site" evidence="7">
    <location>
        <position position="7"/>
    </location>
    <ligand>
        <name>Mg(2+)</name>
        <dbReference type="ChEBI" id="CHEBI:18420"/>
    </ligand>
</feature>
<dbReference type="PaxDb" id="195103-CPF_0208"/>
<dbReference type="RefSeq" id="WP_003458278.1">
    <property type="nucleotide sequence ID" value="NC_008261.1"/>
</dbReference>
<comment type="similarity">
    <text evidence="1 7 8">Belongs to the acetokinase family.</text>
</comment>
<dbReference type="Gene3D" id="3.30.420.40">
    <property type="match status" value="2"/>
</dbReference>
<dbReference type="GO" id="GO:0005524">
    <property type="term" value="F:ATP binding"/>
    <property type="evidence" value="ECO:0007669"/>
    <property type="project" value="UniProtKB-KW"/>
</dbReference>
<evidence type="ECO:0000256" key="2">
    <source>
        <dbReference type="ARBA" id="ARBA00022490"/>
    </source>
</evidence>
<dbReference type="AlphaFoldDB" id="A0A0H2YNY0"/>
<comment type="subcellular location">
    <subcellularLocation>
        <location evidence="7">Cytoplasm</location>
    </subcellularLocation>
</comment>
<sequence length="398" mass="43864">MKILIINCGSSSLKYKLIDMANEKDIIEGIVERIGLDQSRLVQKNELREKYILEKEIKDHKEAIDIVLNTLVDSKVGVIESIDEITAVGHRVVHGGERYSSSIIINEEVIKYLEECSKLAPLHNPANIIGIRACQSLMPNKEMVAVFDTAFHGTLPEKAYIYAIDYALYKDHKIRKYGFHGTSHKYVSHKVAETMGKDIKDLKIITCHLGNGASISAIKGGECIDTTMGFTPLAGIPMGTRSGNIDPSIIPFLVEECGYTIEEVSESLNKKSGVLGISGVSSDFRDIEDAASTGDKRAQLALDIFHYRIRAEIGSFIVNMGGVDVIVFTAGVGENSPETREECLKDLEFLGLTLDKEKNKVRGKLAEISQADSKIKAYVVPTNEELMIAKETVELIGK</sequence>
<dbReference type="UniPathway" id="UPA00340">
    <property type="reaction ID" value="UER00458"/>
</dbReference>
<evidence type="ECO:0000256" key="4">
    <source>
        <dbReference type="ARBA" id="ARBA00022741"/>
    </source>
</evidence>
<dbReference type="Proteomes" id="UP000001823">
    <property type="component" value="Chromosome"/>
</dbReference>
<dbReference type="InterPro" id="IPR023865">
    <property type="entry name" value="Aliphatic_acid_kinase_CS"/>
</dbReference>
<evidence type="ECO:0000313" key="10">
    <source>
        <dbReference type="Proteomes" id="UP000001823"/>
    </source>
</evidence>
<dbReference type="eggNOG" id="COG0282">
    <property type="taxonomic scope" value="Bacteria"/>
</dbReference>
<dbReference type="KEGG" id="cpf:CPF_0208"/>
<reference evidence="9 10" key="1">
    <citation type="journal article" date="2006" name="Genome Res.">
        <title>Skewed genomic variability in strains of the toxigenic bacterial pathogen, Clostridium perfringens.</title>
        <authorList>
            <person name="Myers G.S."/>
            <person name="Rasko D.A."/>
            <person name="Cheung J.K."/>
            <person name="Ravel J."/>
            <person name="Seshadri R."/>
            <person name="Deboy R.T."/>
            <person name="Ren Q."/>
            <person name="Varga J."/>
            <person name="Awad M.M."/>
            <person name="Brinkac L.M."/>
            <person name="Daugherty S.C."/>
            <person name="Haft D.H."/>
            <person name="Dodson R.J."/>
            <person name="Madupu R."/>
            <person name="Nelson W.C."/>
            <person name="Rosovitz M.J."/>
            <person name="Sullivan S.A."/>
            <person name="Khouri H."/>
            <person name="Dimitrov G.I."/>
            <person name="Watkins K.L."/>
            <person name="Mulligan S."/>
            <person name="Benton J."/>
            <person name="Radune D."/>
            <person name="Fisher D.J."/>
            <person name="Atkins H.S."/>
            <person name="Hiscox T."/>
            <person name="Jost B.H."/>
            <person name="Billington S.J."/>
            <person name="Songer J.G."/>
            <person name="McClane B.A."/>
            <person name="Titball R.W."/>
            <person name="Rood J.I."/>
            <person name="Melville S.B."/>
            <person name="Paulsen I.T."/>
        </authorList>
    </citation>
    <scope>NUCLEOTIDE SEQUENCE [LARGE SCALE GENOMIC DNA]</scope>
    <source>
        <strain evidence="10">ATCC 13124 / DSM 756 / JCM 1290 / NCIMB 6125 / NCTC 8237 / S 107 / Type A</strain>
    </source>
</reference>
<dbReference type="PROSITE" id="PS01075">
    <property type="entry name" value="ACETATE_KINASE_1"/>
    <property type="match status" value="1"/>
</dbReference>
<dbReference type="STRING" id="195103.CPF_0208"/>
<dbReference type="InterPro" id="IPR000890">
    <property type="entry name" value="Aliphatic_acid_kin_short-chain"/>
</dbReference>
<keyword evidence="2 7" id="KW-0963">Cytoplasm</keyword>
<dbReference type="GO" id="GO:0006085">
    <property type="term" value="P:acetyl-CoA biosynthetic process"/>
    <property type="evidence" value="ECO:0007669"/>
    <property type="project" value="UniProtKB-UniRule"/>
</dbReference>
<keyword evidence="7" id="KW-0479">Metal-binding</keyword>
<keyword evidence="4 7" id="KW-0547">Nucleotide-binding</keyword>
<keyword evidence="10" id="KW-1185">Reference proteome</keyword>
<comment type="function">
    <text evidence="7">Catalyzes the formation of acetyl phosphate from acetate and ATP. Can also catalyze the reverse reaction.</text>
</comment>
<evidence type="ECO:0000313" key="9">
    <source>
        <dbReference type="EMBL" id="ABG82527.1"/>
    </source>
</evidence>
<evidence type="ECO:0000256" key="1">
    <source>
        <dbReference type="ARBA" id="ARBA00008748"/>
    </source>
</evidence>
<dbReference type="CDD" id="cd24010">
    <property type="entry name" value="ASKHA_NBD_AcK_PK"/>
    <property type="match status" value="1"/>
</dbReference>
<organism evidence="9 10">
    <name type="scientific">Clostridium perfringens (strain ATCC 13124 / DSM 756 / JCM 1290 / NCIMB 6125 / NCTC 8237 / Type A)</name>
    <dbReference type="NCBI Taxonomy" id="195103"/>
    <lineage>
        <taxon>Bacteria</taxon>
        <taxon>Bacillati</taxon>
        <taxon>Bacillota</taxon>
        <taxon>Clostridia</taxon>
        <taxon>Eubacteriales</taxon>
        <taxon>Clostridiaceae</taxon>
        <taxon>Clostridium</taxon>
    </lineage>
</organism>
<feature type="binding site" evidence="7">
    <location>
        <begin position="331"/>
        <end position="335"/>
    </location>
    <ligand>
        <name>ATP</name>
        <dbReference type="ChEBI" id="CHEBI:30616"/>
    </ligand>
</feature>
<feature type="binding site" evidence="7">
    <location>
        <begin position="283"/>
        <end position="285"/>
    </location>
    <ligand>
        <name>ATP</name>
        <dbReference type="ChEBI" id="CHEBI:30616"/>
    </ligand>
</feature>
<dbReference type="NCBIfam" id="TIGR00016">
    <property type="entry name" value="ackA"/>
    <property type="match status" value="1"/>
</dbReference>
<comment type="pathway">
    <text evidence="7">Metabolic intermediate biosynthesis; acetyl-CoA biosynthesis; acetyl-CoA from acetate: step 1/2.</text>
</comment>
<feature type="binding site" evidence="7">
    <location>
        <position position="91"/>
    </location>
    <ligand>
        <name>substrate</name>
    </ligand>
</feature>
<feature type="site" description="Transition state stabilizer" evidence="7">
    <location>
        <position position="180"/>
    </location>
</feature>
<dbReference type="GO" id="GO:0005737">
    <property type="term" value="C:cytoplasm"/>
    <property type="evidence" value="ECO:0007669"/>
    <property type="project" value="UniProtKB-SubCell"/>
</dbReference>
<name>A0A0H2YNY0_CLOP1</name>
<keyword evidence="3 7" id="KW-0808">Transferase</keyword>
<dbReference type="EC" id="2.7.2.1" evidence="7"/>
<dbReference type="GeneID" id="93000491"/>
<dbReference type="GO" id="GO:0006083">
    <property type="term" value="P:acetate metabolic process"/>
    <property type="evidence" value="ECO:0007669"/>
    <property type="project" value="TreeGrafter"/>
</dbReference>
<dbReference type="GO" id="GO:0008776">
    <property type="term" value="F:acetate kinase activity"/>
    <property type="evidence" value="ECO:0007669"/>
    <property type="project" value="UniProtKB-UniRule"/>
</dbReference>
<dbReference type="Pfam" id="PF00871">
    <property type="entry name" value="Acetate_kinase"/>
    <property type="match status" value="1"/>
</dbReference>
<dbReference type="PANTHER" id="PTHR21060">
    <property type="entry name" value="ACETATE KINASE"/>
    <property type="match status" value="1"/>
</dbReference>
<dbReference type="PROSITE" id="PS01076">
    <property type="entry name" value="ACETATE_KINASE_2"/>
    <property type="match status" value="1"/>
</dbReference>
<evidence type="ECO:0000256" key="6">
    <source>
        <dbReference type="ARBA" id="ARBA00022840"/>
    </source>
</evidence>
<dbReference type="HOGENOM" id="CLU_020352_0_1_9"/>
<dbReference type="HAMAP" id="MF_00020">
    <property type="entry name" value="Acetate_kinase"/>
    <property type="match status" value="1"/>
</dbReference>
<evidence type="ECO:0000256" key="7">
    <source>
        <dbReference type="HAMAP-Rule" id="MF_00020"/>
    </source>
</evidence>
<comment type="cofactor">
    <cofactor evidence="7">
        <name>Mg(2+)</name>
        <dbReference type="ChEBI" id="CHEBI:18420"/>
    </cofactor>
    <cofactor evidence="7">
        <name>Mn(2+)</name>
        <dbReference type="ChEBI" id="CHEBI:29035"/>
    </cofactor>
    <text evidence="7">Mg(2+). Can also accept Mn(2+).</text>
</comment>
<dbReference type="InterPro" id="IPR004372">
    <property type="entry name" value="Ac/propionate_kinase"/>
</dbReference>
<comment type="subunit">
    <text evidence="7">Homodimer.</text>
</comment>
<feature type="binding site" evidence="7">
    <location>
        <begin position="208"/>
        <end position="212"/>
    </location>
    <ligand>
        <name>ATP</name>
        <dbReference type="ChEBI" id="CHEBI:30616"/>
    </ligand>
</feature>
<feature type="site" description="Transition state stabilizer" evidence="7">
    <location>
        <position position="241"/>
    </location>
</feature>
<gene>
    <name evidence="7 9" type="primary">ackA</name>
    <name evidence="9" type="ordered locus">CPF_0208</name>
</gene>
<evidence type="ECO:0000256" key="5">
    <source>
        <dbReference type="ARBA" id="ARBA00022777"/>
    </source>
</evidence>
<evidence type="ECO:0000256" key="8">
    <source>
        <dbReference type="RuleBase" id="RU003835"/>
    </source>
</evidence>
<keyword evidence="6 7" id="KW-0067">ATP-binding</keyword>
<dbReference type="PRINTS" id="PR00471">
    <property type="entry name" value="ACETATEKNASE"/>
</dbReference>
<evidence type="ECO:0000256" key="3">
    <source>
        <dbReference type="ARBA" id="ARBA00022679"/>
    </source>
</evidence>
<feature type="binding site" evidence="7">
    <location>
        <position position="384"/>
    </location>
    <ligand>
        <name>Mg(2+)</name>
        <dbReference type="ChEBI" id="CHEBI:18420"/>
    </ligand>
</feature>
<proteinExistence type="inferred from homology"/>
<comment type="catalytic activity">
    <reaction evidence="7">
        <text>acetate + ATP = acetyl phosphate + ADP</text>
        <dbReference type="Rhea" id="RHEA:11352"/>
        <dbReference type="ChEBI" id="CHEBI:22191"/>
        <dbReference type="ChEBI" id="CHEBI:30089"/>
        <dbReference type="ChEBI" id="CHEBI:30616"/>
        <dbReference type="ChEBI" id="CHEBI:456216"/>
        <dbReference type="EC" id="2.7.2.1"/>
    </reaction>
</comment>
<dbReference type="PIRSF" id="PIRSF000722">
    <property type="entry name" value="Acetate_prop_kin"/>
    <property type="match status" value="1"/>
</dbReference>
<protein>
    <recommendedName>
        <fullName evidence="7">Acetate kinase</fullName>
        <ecNumber evidence="7">2.7.2.1</ecNumber>
    </recommendedName>
    <alternativeName>
        <fullName evidence="7">Acetokinase</fullName>
    </alternativeName>
</protein>
<feature type="active site" description="Proton donor/acceptor" evidence="7">
    <location>
        <position position="148"/>
    </location>
</feature>
<dbReference type="GO" id="GO:0000287">
    <property type="term" value="F:magnesium ion binding"/>
    <property type="evidence" value="ECO:0007669"/>
    <property type="project" value="UniProtKB-UniRule"/>
</dbReference>
<feature type="binding site" evidence="7">
    <location>
        <position position="14"/>
    </location>
    <ligand>
        <name>ATP</name>
        <dbReference type="ChEBI" id="CHEBI:30616"/>
    </ligand>
</feature>
<dbReference type="EMBL" id="CP000246">
    <property type="protein sequence ID" value="ABG82527.1"/>
    <property type="molecule type" value="Genomic_DNA"/>
</dbReference>
<keyword evidence="7" id="KW-0460">Magnesium</keyword>
<keyword evidence="5 7" id="KW-0418">Kinase</keyword>
<dbReference type="PANTHER" id="PTHR21060:SF15">
    <property type="entry name" value="ACETATE KINASE-RELATED"/>
    <property type="match status" value="1"/>
</dbReference>
<dbReference type="SUPFAM" id="SSF53067">
    <property type="entry name" value="Actin-like ATPase domain"/>
    <property type="match status" value="2"/>
</dbReference>